<keyword evidence="2" id="KW-1003">Cell membrane</keyword>
<feature type="transmembrane region" description="Helical" evidence="7">
    <location>
        <begin position="75"/>
        <end position="98"/>
    </location>
</feature>
<keyword evidence="10" id="KW-1185">Reference proteome</keyword>
<keyword evidence="5 7" id="KW-1133">Transmembrane helix</keyword>
<accession>A0ABS9CDL5</accession>
<dbReference type="CDD" id="cd16017">
    <property type="entry name" value="LptA"/>
    <property type="match status" value="1"/>
</dbReference>
<dbReference type="InterPro" id="IPR000917">
    <property type="entry name" value="Sulfatase_N"/>
</dbReference>
<evidence type="ECO:0000256" key="3">
    <source>
        <dbReference type="ARBA" id="ARBA00022679"/>
    </source>
</evidence>
<keyword evidence="6 7" id="KW-0472">Membrane</keyword>
<keyword evidence="3 9" id="KW-0808">Transferase</keyword>
<reference evidence="9 10" key="1">
    <citation type="submission" date="2020-12" db="EMBL/GenBank/DDBJ databases">
        <title>Whole genome sequences of gut porcine anaerobes.</title>
        <authorList>
            <person name="Kubasova T."/>
            <person name="Jahodarova E."/>
            <person name="Rychlik I."/>
        </authorList>
    </citation>
    <scope>NUCLEOTIDE SEQUENCE [LARGE SCALE GENOMIC DNA]</scope>
    <source>
        <strain evidence="9 10">An925</strain>
    </source>
</reference>
<sequence>MEKLLRIISMLWRPIRSNASFFVFMYALGYCCTQTEIRLHLRGAVPYELSAVELFFDLYLLCAILAVIPRKVRRVIRAVLAFIFYAVALIDMFCYVHFESTLTPTMLMLFFETTGREAGEFLQSYVGWDLITSKTGLILLIALLHLAWNMVAQQLRSNKMVGPRLAPPVVWTLSALAGIAAFAFFIHCASRCWDNKCATVRLMSKHNLGEVEHELTQKGCANLYLPIYRLMFSLYANRLAAKQVDRLLATSEHVSVESCDFRSPQIVLIIGESYNRHRSQLYGYQRPTTPRQLQRMQDSTLVAFTDVVAPWNLTSFVFKHMFSLHCIGDDGEWCDSPLFPQVFRKAGYHVKFLTNQFLPKSGEEVYDFSGGFFLNNPTLSRALFDERNSKLHRYDEGLLEDYDRMVAKKRYPHQLTIFHLMGQHVDYRARFPMKTRRKFTPADYNRTDLSPQRQQINADYDNAVLYNDSVVDQIIRRFENENAIVIYVPDHGEECFNGSLPFYGRMHSADIDYRLAREEFEIPFWIWASDEYRMTHPYGWKAIQEYRHRPLMTDALPHTLLFLGGIHSNYYRKDYDVLNAEYNTQRPRVLKMTTDYNHLNKTSR</sequence>
<dbReference type="InterPro" id="IPR017850">
    <property type="entry name" value="Alkaline_phosphatase_core_sf"/>
</dbReference>
<evidence type="ECO:0000256" key="4">
    <source>
        <dbReference type="ARBA" id="ARBA00022692"/>
    </source>
</evidence>
<dbReference type="PANTHER" id="PTHR30443">
    <property type="entry name" value="INNER MEMBRANE PROTEIN"/>
    <property type="match status" value="1"/>
</dbReference>
<feature type="transmembrane region" description="Helical" evidence="7">
    <location>
        <begin position="49"/>
        <end position="68"/>
    </location>
</feature>
<evidence type="ECO:0000256" key="1">
    <source>
        <dbReference type="ARBA" id="ARBA00004651"/>
    </source>
</evidence>
<evidence type="ECO:0000256" key="2">
    <source>
        <dbReference type="ARBA" id="ARBA00022475"/>
    </source>
</evidence>
<comment type="caution">
    <text evidence="9">The sequence shown here is derived from an EMBL/GenBank/DDBJ whole genome shotgun (WGS) entry which is preliminary data.</text>
</comment>
<dbReference type="PANTHER" id="PTHR30443:SF2">
    <property type="entry name" value="PHOSPHOETHANOLAMINE TRANSFERASE EPTC"/>
    <property type="match status" value="1"/>
</dbReference>
<evidence type="ECO:0000259" key="8">
    <source>
        <dbReference type="Pfam" id="PF00884"/>
    </source>
</evidence>
<feature type="transmembrane region" description="Helical" evidence="7">
    <location>
        <begin position="130"/>
        <end position="148"/>
    </location>
</feature>
<evidence type="ECO:0000256" key="6">
    <source>
        <dbReference type="ARBA" id="ARBA00023136"/>
    </source>
</evidence>
<evidence type="ECO:0000313" key="10">
    <source>
        <dbReference type="Proteomes" id="UP001200470"/>
    </source>
</evidence>
<dbReference type="Proteomes" id="UP001200470">
    <property type="component" value="Unassembled WGS sequence"/>
</dbReference>
<proteinExistence type="predicted"/>
<protein>
    <submittedName>
        <fullName evidence="9">Phosphoethanolamine transferase</fullName>
    </submittedName>
</protein>
<evidence type="ECO:0000256" key="5">
    <source>
        <dbReference type="ARBA" id="ARBA00022989"/>
    </source>
</evidence>
<dbReference type="GO" id="GO:0016740">
    <property type="term" value="F:transferase activity"/>
    <property type="evidence" value="ECO:0007669"/>
    <property type="project" value="UniProtKB-KW"/>
</dbReference>
<gene>
    <name evidence="9" type="ORF">I6E12_03540</name>
</gene>
<evidence type="ECO:0000256" key="7">
    <source>
        <dbReference type="SAM" id="Phobius"/>
    </source>
</evidence>
<comment type="subcellular location">
    <subcellularLocation>
        <location evidence="1">Cell membrane</location>
        <topology evidence="1">Multi-pass membrane protein</topology>
    </subcellularLocation>
</comment>
<keyword evidence="4 7" id="KW-0812">Transmembrane</keyword>
<feature type="domain" description="Sulfatase N-terminal" evidence="8">
    <location>
        <begin position="264"/>
        <end position="565"/>
    </location>
</feature>
<dbReference type="InterPro" id="IPR058130">
    <property type="entry name" value="PEA_transf_C"/>
</dbReference>
<dbReference type="InterPro" id="IPR040423">
    <property type="entry name" value="PEA_transferase"/>
</dbReference>
<evidence type="ECO:0000313" key="9">
    <source>
        <dbReference type="EMBL" id="MCF2563184.1"/>
    </source>
</evidence>
<name>A0ABS9CDL5_9BACT</name>
<dbReference type="Gene3D" id="3.40.720.10">
    <property type="entry name" value="Alkaline Phosphatase, subunit A"/>
    <property type="match status" value="1"/>
</dbReference>
<dbReference type="EMBL" id="JADYTN010000005">
    <property type="protein sequence ID" value="MCF2563184.1"/>
    <property type="molecule type" value="Genomic_DNA"/>
</dbReference>
<dbReference type="SUPFAM" id="SSF53649">
    <property type="entry name" value="Alkaline phosphatase-like"/>
    <property type="match status" value="1"/>
</dbReference>
<organism evidence="9 10">
    <name type="scientific">Xylanibacter brevis</name>
    <dbReference type="NCBI Taxonomy" id="83231"/>
    <lineage>
        <taxon>Bacteria</taxon>
        <taxon>Pseudomonadati</taxon>
        <taxon>Bacteroidota</taxon>
        <taxon>Bacteroidia</taxon>
        <taxon>Bacteroidales</taxon>
        <taxon>Prevotellaceae</taxon>
        <taxon>Xylanibacter</taxon>
    </lineage>
</organism>
<dbReference type="Pfam" id="PF00884">
    <property type="entry name" value="Sulfatase"/>
    <property type="match status" value="1"/>
</dbReference>
<dbReference type="RefSeq" id="WP_301637615.1">
    <property type="nucleotide sequence ID" value="NZ_JADYTN010000005.1"/>
</dbReference>
<feature type="transmembrane region" description="Helical" evidence="7">
    <location>
        <begin position="169"/>
        <end position="187"/>
    </location>
</feature>